<dbReference type="PANTHER" id="PTHR27009">
    <property type="entry name" value="RUST RESISTANCE KINASE LR10-RELATED"/>
    <property type="match status" value="1"/>
</dbReference>
<dbReference type="AlphaFoldDB" id="A0A978VGB3"/>
<dbReference type="EMBL" id="JAEACU010000005">
    <property type="protein sequence ID" value="KAH7529402.1"/>
    <property type="molecule type" value="Genomic_DNA"/>
</dbReference>
<evidence type="ECO:0000256" key="8">
    <source>
        <dbReference type="SAM" id="MobiDB-lite"/>
    </source>
</evidence>
<organism evidence="9 10">
    <name type="scientific">Ziziphus jujuba var. spinosa</name>
    <dbReference type="NCBI Taxonomy" id="714518"/>
    <lineage>
        <taxon>Eukaryota</taxon>
        <taxon>Viridiplantae</taxon>
        <taxon>Streptophyta</taxon>
        <taxon>Embryophyta</taxon>
        <taxon>Tracheophyta</taxon>
        <taxon>Spermatophyta</taxon>
        <taxon>Magnoliopsida</taxon>
        <taxon>eudicotyledons</taxon>
        <taxon>Gunneridae</taxon>
        <taxon>Pentapetalae</taxon>
        <taxon>rosids</taxon>
        <taxon>fabids</taxon>
        <taxon>Rosales</taxon>
        <taxon>Rhamnaceae</taxon>
        <taxon>Paliureae</taxon>
        <taxon>Ziziphus</taxon>
    </lineage>
</organism>
<evidence type="ECO:0000256" key="6">
    <source>
        <dbReference type="ARBA" id="ARBA00023136"/>
    </source>
</evidence>
<feature type="region of interest" description="Disordered" evidence="8">
    <location>
        <begin position="111"/>
        <end position="158"/>
    </location>
</feature>
<evidence type="ECO:0000313" key="9">
    <source>
        <dbReference type="EMBL" id="KAH7529402.1"/>
    </source>
</evidence>
<evidence type="ECO:0000256" key="3">
    <source>
        <dbReference type="ARBA" id="ARBA00022692"/>
    </source>
</evidence>
<evidence type="ECO:0000256" key="2">
    <source>
        <dbReference type="ARBA" id="ARBA00022527"/>
    </source>
</evidence>
<dbReference type="Proteomes" id="UP000813462">
    <property type="component" value="Unassembled WGS sequence"/>
</dbReference>
<dbReference type="GO" id="GO:0016020">
    <property type="term" value="C:membrane"/>
    <property type="evidence" value="ECO:0007669"/>
    <property type="project" value="UniProtKB-SubCell"/>
</dbReference>
<feature type="compositionally biased region" description="Basic and acidic residues" evidence="8">
    <location>
        <begin position="123"/>
        <end position="133"/>
    </location>
</feature>
<evidence type="ECO:0000256" key="7">
    <source>
        <dbReference type="ARBA" id="ARBA00023180"/>
    </source>
</evidence>
<name>A0A978VGB3_ZIZJJ</name>
<keyword evidence="5" id="KW-1133">Transmembrane helix</keyword>
<protein>
    <submittedName>
        <fullName evidence="9">Uncharacterized protein</fullName>
    </submittedName>
</protein>
<sequence>MGDGTEDGSKIRKKMIVVALWCIQMNPNNRPTMNRVKEMLEGDIEILQMPPKPFLCSQEMPLNDEGLKSNSRYSTPASDGESEEISEMNLNDRPTMNSVKEILEGDVKSLQMPPKPFLYPQEETVKPINDEGGKTYSRCSTPASDGESEEINEIVGSC</sequence>
<feature type="region of interest" description="Disordered" evidence="8">
    <location>
        <begin position="56"/>
        <end position="96"/>
    </location>
</feature>
<reference evidence="9" key="1">
    <citation type="journal article" date="2021" name="Front. Plant Sci.">
        <title>Chromosome-Scale Genome Assembly for Chinese Sour Jujube and Insights Into Its Genome Evolution and Domestication Signature.</title>
        <authorList>
            <person name="Shen L.-Y."/>
            <person name="Luo H."/>
            <person name="Wang X.-L."/>
            <person name="Wang X.-M."/>
            <person name="Qiu X.-J."/>
            <person name="Liu H."/>
            <person name="Zhou S.-S."/>
            <person name="Jia K.-H."/>
            <person name="Nie S."/>
            <person name="Bao Y.-T."/>
            <person name="Zhang R.-G."/>
            <person name="Yun Q.-Z."/>
            <person name="Chai Y.-H."/>
            <person name="Lu J.-Y."/>
            <person name="Li Y."/>
            <person name="Zhao S.-W."/>
            <person name="Mao J.-F."/>
            <person name="Jia S.-G."/>
            <person name="Mao Y.-M."/>
        </authorList>
    </citation>
    <scope>NUCLEOTIDE SEQUENCE</scope>
    <source>
        <strain evidence="9">AT0</strain>
        <tissue evidence="9">Leaf</tissue>
    </source>
</reference>
<comment type="caution">
    <text evidence="9">The sequence shown here is derived from an EMBL/GenBank/DDBJ whole genome shotgun (WGS) entry which is preliminary data.</text>
</comment>
<accession>A0A978VGB3</accession>
<dbReference type="InterPro" id="IPR045874">
    <property type="entry name" value="LRK10/LRL21-25-like"/>
</dbReference>
<evidence type="ECO:0000313" key="10">
    <source>
        <dbReference type="Proteomes" id="UP000813462"/>
    </source>
</evidence>
<keyword evidence="2" id="KW-0808">Transferase</keyword>
<keyword evidence="3" id="KW-0812">Transmembrane</keyword>
<keyword evidence="2" id="KW-0723">Serine/threonine-protein kinase</keyword>
<evidence type="ECO:0000256" key="4">
    <source>
        <dbReference type="ARBA" id="ARBA00022729"/>
    </source>
</evidence>
<keyword evidence="6" id="KW-0472">Membrane</keyword>
<dbReference type="GO" id="GO:0004674">
    <property type="term" value="F:protein serine/threonine kinase activity"/>
    <property type="evidence" value="ECO:0007669"/>
    <property type="project" value="UniProtKB-KW"/>
</dbReference>
<gene>
    <name evidence="9" type="ORF">FEM48_Zijuj05G0180400</name>
</gene>
<feature type="compositionally biased region" description="Polar residues" evidence="8">
    <location>
        <begin position="68"/>
        <end position="77"/>
    </location>
</feature>
<keyword evidence="2" id="KW-0418">Kinase</keyword>
<proteinExistence type="predicted"/>
<evidence type="ECO:0000256" key="5">
    <source>
        <dbReference type="ARBA" id="ARBA00022989"/>
    </source>
</evidence>
<keyword evidence="4" id="KW-0732">Signal</keyword>
<comment type="subcellular location">
    <subcellularLocation>
        <location evidence="1">Membrane</location>
        <topology evidence="1">Single-pass type I membrane protein</topology>
    </subcellularLocation>
</comment>
<keyword evidence="7" id="KW-0325">Glycoprotein</keyword>
<evidence type="ECO:0000256" key="1">
    <source>
        <dbReference type="ARBA" id="ARBA00004479"/>
    </source>
</evidence>